<feature type="transmembrane region" description="Helical" evidence="1">
    <location>
        <begin position="118"/>
        <end position="143"/>
    </location>
</feature>
<feature type="transmembrane region" description="Helical" evidence="1">
    <location>
        <begin position="78"/>
        <end position="106"/>
    </location>
</feature>
<evidence type="ECO:0000313" key="2">
    <source>
        <dbReference type="EMBL" id="ARF08623.1"/>
    </source>
</evidence>
<sequence>MNTLSTISIILCFMSMIDFIIIVILLSNTTKLLNQISKMINKLVKHFIVKESVPLIQTKKYYYHDCHTKKNFFVVSKIIVILLGLVGSSFCLLLLSFILFVLYKFIMTLETRQFDENIATVIINAIFTFVNLIKLSLYITLIIKVICQKEKSNRLEYLWRKDYSTFFP</sequence>
<accession>A0A1V0SAA4</accession>
<proteinExistence type="predicted"/>
<keyword evidence="1" id="KW-1133">Transmembrane helix</keyword>
<feature type="transmembrane region" description="Helical" evidence="1">
    <location>
        <begin position="6"/>
        <end position="26"/>
    </location>
</feature>
<name>A0A1V0SAA4_9VIRU</name>
<organism evidence="2">
    <name type="scientific">Catovirus CTV1</name>
    <dbReference type="NCBI Taxonomy" id="1977631"/>
    <lineage>
        <taxon>Viruses</taxon>
        <taxon>Varidnaviria</taxon>
        <taxon>Bamfordvirae</taxon>
        <taxon>Nucleocytoviricota</taxon>
        <taxon>Megaviricetes</taxon>
        <taxon>Imitervirales</taxon>
        <taxon>Mimiviridae</taxon>
        <taxon>Klosneuvirinae</taxon>
        <taxon>Catovirus</taxon>
    </lineage>
</organism>
<keyword evidence="1" id="KW-0812">Transmembrane</keyword>
<reference evidence="2" key="1">
    <citation type="journal article" date="2017" name="Science">
        <title>Giant viruses with an expanded complement of translation system components.</title>
        <authorList>
            <person name="Schulz F."/>
            <person name="Yutin N."/>
            <person name="Ivanova N.N."/>
            <person name="Ortega D.R."/>
            <person name="Lee T.K."/>
            <person name="Vierheilig J."/>
            <person name="Daims H."/>
            <person name="Horn M."/>
            <person name="Wagner M."/>
            <person name="Jensen G.J."/>
            <person name="Kyrpides N.C."/>
            <person name="Koonin E.V."/>
            <person name="Woyke T."/>
        </authorList>
    </citation>
    <scope>NUCLEOTIDE SEQUENCE</scope>
    <source>
        <strain evidence="2">CTV1</strain>
    </source>
</reference>
<keyword evidence="1" id="KW-0472">Membrane</keyword>
<gene>
    <name evidence="2" type="ORF">Catovirus_1_673</name>
</gene>
<protein>
    <submittedName>
        <fullName evidence="2">Uncharacterized protein</fullName>
    </submittedName>
</protein>
<evidence type="ECO:0000256" key="1">
    <source>
        <dbReference type="SAM" id="Phobius"/>
    </source>
</evidence>
<dbReference type="EMBL" id="KY684083">
    <property type="protein sequence ID" value="ARF08623.1"/>
    <property type="molecule type" value="Genomic_DNA"/>
</dbReference>